<sequence>MHNKKSVCLHTLRARAVPQGKLPCRELRIPRRDFCLIGNFKEISY</sequence>
<evidence type="ECO:0000313" key="2">
    <source>
        <dbReference type="Proteomes" id="UP000018227"/>
    </source>
</evidence>
<keyword evidence="2" id="KW-1185">Reference proteome</keyword>
<protein>
    <submittedName>
        <fullName evidence="1">Uncharacterized protein</fullName>
    </submittedName>
</protein>
<dbReference type="AlphaFoldDB" id="V2Y0R7"/>
<proteinExistence type="predicted"/>
<dbReference type="Proteomes" id="UP000018227">
    <property type="component" value="Unassembled WGS sequence"/>
</dbReference>
<reference evidence="1 2" key="1">
    <citation type="submission" date="2013-06" db="EMBL/GenBank/DDBJ databases">
        <authorList>
            <person name="Weinstock G."/>
            <person name="Sodergren E."/>
            <person name="Clifton S."/>
            <person name="Fulton L."/>
            <person name="Fulton B."/>
            <person name="Courtney L."/>
            <person name="Fronick C."/>
            <person name="Harrison M."/>
            <person name="Strong C."/>
            <person name="Farmer C."/>
            <person name="Delahaunty K."/>
            <person name="Markovic C."/>
            <person name="Hall O."/>
            <person name="Minx P."/>
            <person name="Tomlinson C."/>
            <person name="Mitreva M."/>
            <person name="Nelson J."/>
            <person name="Hou S."/>
            <person name="Wollam A."/>
            <person name="Pepin K.H."/>
            <person name="Johnson M."/>
            <person name="Bhonagiri V."/>
            <person name="Nash W.E."/>
            <person name="Warren W."/>
            <person name="Chinwalla A."/>
            <person name="Mardis E.R."/>
            <person name="Wilson R.K."/>
        </authorList>
    </citation>
    <scope>NUCLEOTIDE SEQUENCE [LARGE SCALE GENOMIC DNA]</scope>
    <source>
        <strain evidence="1 2">ATCC 51271</strain>
    </source>
</reference>
<comment type="caution">
    <text evidence="1">The sequence shown here is derived from an EMBL/GenBank/DDBJ whole genome shotgun (WGS) entry which is preliminary data.</text>
</comment>
<dbReference type="EMBL" id="ACIL03000021">
    <property type="protein sequence ID" value="ESL01642.1"/>
    <property type="molecule type" value="Genomic_DNA"/>
</dbReference>
<name>V2Y0R7_9FIRM</name>
<dbReference type="HOGENOM" id="CLU_3197633_0_0_9"/>
<evidence type="ECO:0000313" key="1">
    <source>
        <dbReference type="EMBL" id="ESL01642.1"/>
    </source>
</evidence>
<accession>V2Y0R7</accession>
<gene>
    <name evidence="1" type="ORF">GCWU0000282_003203</name>
</gene>
<organism evidence="1 2">
    <name type="scientific">Catonella morbi ATCC 51271</name>
    <dbReference type="NCBI Taxonomy" id="592026"/>
    <lineage>
        <taxon>Bacteria</taxon>
        <taxon>Bacillati</taxon>
        <taxon>Bacillota</taxon>
        <taxon>Clostridia</taxon>
        <taxon>Lachnospirales</taxon>
        <taxon>Lachnospiraceae</taxon>
        <taxon>Catonella</taxon>
    </lineage>
</organism>